<dbReference type="EMBL" id="LAVV01006697">
    <property type="protein sequence ID" value="KNZ58725.1"/>
    <property type="molecule type" value="Genomic_DNA"/>
</dbReference>
<organism evidence="1 2">
    <name type="scientific">Puccinia sorghi</name>
    <dbReference type="NCBI Taxonomy" id="27349"/>
    <lineage>
        <taxon>Eukaryota</taxon>
        <taxon>Fungi</taxon>
        <taxon>Dikarya</taxon>
        <taxon>Basidiomycota</taxon>
        <taxon>Pucciniomycotina</taxon>
        <taxon>Pucciniomycetes</taxon>
        <taxon>Pucciniales</taxon>
        <taxon>Pucciniaceae</taxon>
        <taxon>Puccinia</taxon>
    </lineage>
</organism>
<evidence type="ECO:0000313" key="2">
    <source>
        <dbReference type="Proteomes" id="UP000037035"/>
    </source>
</evidence>
<name>A0A0L6VF29_9BASI</name>
<reference evidence="1 2" key="1">
    <citation type="submission" date="2015-08" db="EMBL/GenBank/DDBJ databases">
        <title>Next Generation Sequencing and Analysis of the Genome of Puccinia sorghi L Schw, the Causal Agent of Maize Common Rust.</title>
        <authorList>
            <person name="Rochi L."/>
            <person name="Burguener G."/>
            <person name="Darino M."/>
            <person name="Turjanski A."/>
            <person name="Kreff E."/>
            <person name="Dieguez M.J."/>
            <person name="Sacco F."/>
        </authorList>
    </citation>
    <scope>NUCLEOTIDE SEQUENCE [LARGE SCALE GENOMIC DNA]</scope>
    <source>
        <strain evidence="1 2">RO10H11247</strain>
    </source>
</reference>
<dbReference type="AlphaFoldDB" id="A0A0L6VF29"/>
<sequence length="259" mass="30631">MPIPHHPIQLAGIQNYGRLKFNVELFKGEGPYELERKSIVELLNSIPKPYQGNFLLTQDQLALACESMRKRLSEFMAPTSMIQISIFMSNINNWYQYWNTHAKIDVETFNNEEKLSIWCFVFPLYLLYVEMIMSIIPSKKNQPLEKELDYPQEMRKAVHSYQEFKRIMKASPGNLEPRILREKRNSFYFASCIATHRPSSILWHFLEFWLECNYITVWNHIKELNGLHATKRFKSFFNTIFAHGVNTLNQKIAPHLPPQ</sequence>
<dbReference type="VEuPathDB" id="FungiDB:VP01_1874g7"/>
<gene>
    <name evidence="1" type="ORF">VP01_1874g7</name>
</gene>
<proteinExistence type="predicted"/>
<keyword evidence="2" id="KW-1185">Reference proteome</keyword>
<evidence type="ECO:0000313" key="1">
    <source>
        <dbReference type="EMBL" id="KNZ58725.1"/>
    </source>
</evidence>
<comment type="caution">
    <text evidence="1">The sequence shown here is derived from an EMBL/GenBank/DDBJ whole genome shotgun (WGS) entry which is preliminary data.</text>
</comment>
<dbReference type="Proteomes" id="UP000037035">
    <property type="component" value="Unassembled WGS sequence"/>
</dbReference>
<accession>A0A0L6VF29</accession>
<protein>
    <submittedName>
        <fullName evidence="1">Uncharacterized protein</fullName>
    </submittedName>
</protein>
<dbReference type="OrthoDB" id="2518535at2759"/>